<proteinExistence type="inferred from homology"/>
<feature type="region of interest" description="Disordered" evidence="4">
    <location>
        <begin position="184"/>
        <end position="210"/>
    </location>
</feature>
<dbReference type="GeneID" id="30200911"/>
<feature type="compositionally biased region" description="Basic and acidic residues" evidence="4">
    <location>
        <begin position="184"/>
        <end position="193"/>
    </location>
</feature>
<dbReference type="PANTHER" id="PTHR11527">
    <property type="entry name" value="HEAT-SHOCK PROTEIN 20 FAMILY MEMBER"/>
    <property type="match status" value="1"/>
</dbReference>
<feature type="region of interest" description="Disordered" evidence="4">
    <location>
        <begin position="35"/>
        <end position="62"/>
    </location>
</feature>
<accession>A0A1E3NXH7</accession>
<dbReference type="GO" id="GO:0003729">
    <property type="term" value="F:mRNA binding"/>
    <property type="evidence" value="ECO:0007669"/>
    <property type="project" value="EnsemblFungi"/>
</dbReference>
<dbReference type="GO" id="GO:0042802">
    <property type="term" value="F:identical protein binding"/>
    <property type="evidence" value="ECO:0007669"/>
    <property type="project" value="EnsemblFungi"/>
</dbReference>
<dbReference type="RefSeq" id="XP_019037116.1">
    <property type="nucleotide sequence ID" value="XM_019183665.1"/>
</dbReference>
<dbReference type="AlphaFoldDB" id="A0A1E3NXH7"/>
<dbReference type="GO" id="GO:0010494">
    <property type="term" value="C:cytoplasmic stress granule"/>
    <property type="evidence" value="ECO:0007669"/>
    <property type="project" value="EnsemblFungi"/>
</dbReference>
<sequence length="210" mass="23519">MSFNSPFWDFFDNINDEVDQFNRLLASNGYDDRVRVSPSSTKAVTQGNEKDQQAVTKSSAPKKNERSLVFPSLFNSPSFFSSNFDVVPPVDILDNEDNYELHVSIPGAEKDKINLDFNADKNQVTISGEIPAHTDDKNLKVNERSSGKFERHISLPSSPKLDENNIKANYANGVLTLKIPKLSKEKSNTRRIEISSSETWGSDDSAESKQ</sequence>
<dbReference type="Pfam" id="PF00011">
    <property type="entry name" value="HSP20"/>
    <property type="match status" value="1"/>
</dbReference>
<dbReference type="PROSITE" id="PS01031">
    <property type="entry name" value="SHSP"/>
    <property type="match status" value="1"/>
</dbReference>
<evidence type="ECO:0000256" key="2">
    <source>
        <dbReference type="PROSITE-ProRule" id="PRU00285"/>
    </source>
</evidence>
<dbReference type="EMBL" id="KV454212">
    <property type="protein sequence ID" value="ODQ57909.1"/>
    <property type="molecule type" value="Genomic_DNA"/>
</dbReference>
<dbReference type="GO" id="GO:0006457">
    <property type="term" value="P:protein folding"/>
    <property type="evidence" value="ECO:0007669"/>
    <property type="project" value="EnsemblFungi"/>
</dbReference>
<feature type="domain" description="SHSP" evidence="5">
    <location>
        <begin position="81"/>
        <end position="197"/>
    </location>
</feature>
<dbReference type="InterPro" id="IPR002068">
    <property type="entry name" value="A-crystallin/Hsp20_dom"/>
</dbReference>
<reference evidence="6 7" key="1">
    <citation type="journal article" date="2016" name="Proc. Natl. Acad. Sci. U.S.A.">
        <title>Comparative genomics of biotechnologically important yeasts.</title>
        <authorList>
            <person name="Riley R."/>
            <person name="Haridas S."/>
            <person name="Wolfe K.H."/>
            <person name="Lopes M.R."/>
            <person name="Hittinger C.T."/>
            <person name="Goeker M."/>
            <person name="Salamov A.A."/>
            <person name="Wisecaver J.H."/>
            <person name="Long T.M."/>
            <person name="Calvey C.H."/>
            <person name="Aerts A.L."/>
            <person name="Barry K.W."/>
            <person name="Choi C."/>
            <person name="Clum A."/>
            <person name="Coughlan A.Y."/>
            <person name="Deshpande S."/>
            <person name="Douglass A.P."/>
            <person name="Hanson S.J."/>
            <person name="Klenk H.-P."/>
            <person name="LaButti K.M."/>
            <person name="Lapidus A."/>
            <person name="Lindquist E.A."/>
            <person name="Lipzen A.M."/>
            <person name="Meier-Kolthoff J.P."/>
            <person name="Ohm R.A."/>
            <person name="Otillar R.P."/>
            <person name="Pangilinan J.L."/>
            <person name="Peng Y."/>
            <person name="Rokas A."/>
            <person name="Rosa C.A."/>
            <person name="Scheuner C."/>
            <person name="Sibirny A.A."/>
            <person name="Slot J.C."/>
            <person name="Stielow J.B."/>
            <person name="Sun H."/>
            <person name="Kurtzman C.P."/>
            <person name="Blackwell M."/>
            <person name="Grigoriev I.V."/>
            <person name="Jeffries T.W."/>
        </authorList>
    </citation>
    <scope>NUCLEOTIDE SEQUENCE [LARGE SCALE GENOMIC DNA]</scope>
    <source>
        <strain evidence="7">ATCC 58044 / CBS 1984 / NCYC 433 / NRRL Y-366-8</strain>
    </source>
</reference>
<comment type="similarity">
    <text evidence="2 3">Belongs to the small heat shock protein (HSP20) family.</text>
</comment>
<name>A0A1E3NXH7_WICAA</name>
<evidence type="ECO:0000313" key="7">
    <source>
        <dbReference type="Proteomes" id="UP000094112"/>
    </source>
</evidence>
<keyword evidence="7" id="KW-1185">Reference proteome</keyword>
<dbReference type="GO" id="GO:0005634">
    <property type="term" value="C:nucleus"/>
    <property type="evidence" value="ECO:0007669"/>
    <property type="project" value="EnsemblFungi"/>
</dbReference>
<dbReference type="Proteomes" id="UP000094112">
    <property type="component" value="Unassembled WGS sequence"/>
</dbReference>
<evidence type="ECO:0000256" key="3">
    <source>
        <dbReference type="RuleBase" id="RU003616"/>
    </source>
</evidence>
<feature type="compositionally biased region" description="Polar residues" evidence="4">
    <location>
        <begin position="37"/>
        <end position="61"/>
    </location>
</feature>
<organism evidence="6 7">
    <name type="scientific">Wickerhamomyces anomalus (strain ATCC 58044 / CBS 1984 / NCYC 433 / NRRL Y-366-8)</name>
    <name type="common">Yeast</name>
    <name type="synonym">Hansenula anomala</name>
    <dbReference type="NCBI Taxonomy" id="683960"/>
    <lineage>
        <taxon>Eukaryota</taxon>
        <taxon>Fungi</taxon>
        <taxon>Dikarya</taxon>
        <taxon>Ascomycota</taxon>
        <taxon>Saccharomycotina</taxon>
        <taxon>Saccharomycetes</taxon>
        <taxon>Phaffomycetales</taxon>
        <taxon>Wickerhamomycetaceae</taxon>
        <taxon>Wickerhamomyces</taxon>
    </lineage>
</organism>
<gene>
    <name evidence="6" type="ORF">WICANDRAFT_64061</name>
</gene>
<dbReference type="STRING" id="683960.A0A1E3NXH7"/>
<dbReference type="Gene3D" id="2.60.40.790">
    <property type="match status" value="1"/>
</dbReference>
<dbReference type="InterPro" id="IPR031107">
    <property type="entry name" value="Small_HSP"/>
</dbReference>
<dbReference type="InterPro" id="IPR008978">
    <property type="entry name" value="HSP20-like_chaperone"/>
</dbReference>
<protein>
    <recommendedName>
        <fullName evidence="5">SHSP domain-containing protein</fullName>
    </recommendedName>
</protein>
<dbReference type="OrthoDB" id="5511210at2759"/>
<evidence type="ECO:0000256" key="4">
    <source>
        <dbReference type="SAM" id="MobiDB-lite"/>
    </source>
</evidence>
<keyword evidence="1" id="KW-0346">Stress response</keyword>
<dbReference type="CDD" id="cd06464">
    <property type="entry name" value="ACD_sHsps-like"/>
    <property type="match status" value="1"/>
</dbReference>
<dbReference type="GO" id="GO:0051082">
    <property type="term" value="F:unfolded protein binding"/>
    <property type="evidence" value="ECO:0007669"/>
    <property type="project" value="EnsemblFungi"/>
</dbReference>
<dbReference type="SUPFAM" id="SSF49764">
    <property type="entry name" value="HSP20-like chaperones"/>
    <property type="match status" value="1"/>
</dbReference>
<dbReference type="GO" id="GO:0034605">
    <property type="term" value="P:cellular response to heat"/>
    <property type="evidence" value="ECO:0007669"/>
    <property type="project" value="EnsemblFungi"/>
</dbReference>
<evidence type="ECO:0000259" key="5">
    <source>
        <dbReference type="PROSITE" id="PS01031"/>
    </source>
</evidence>
<evidence type="ECO:0000313" key="6">
    <source>
        <dbReference type="EMBL" id="ODQ57909.1"/>
    </source>
</evidence>
<evidence type="ECO:0000256" key="1">
    <source>
        <dbReference type="ARBA" id="ARBA00023016"/>
    </source>
</evidence>